<dbReference type="RefSeq" id="WP_123905484.1">
    <property type="nucleotide sequence ID" value="NZ_AP017655.1"/>
</dbReference>
<name>A0A1E1F3L4_9SPHN</name>
<protein>
    <submittedName>
        <fullName evidence="1">Uncharacterized protein</fullName>
    </submittedName>
</protein>
<dbReference type="EMBL" id="AP017655">
    <property type="protein sequence ID" value="BAV65052.1"/>
    <property type="molecule type" value="Genomic_DNA"/>
</dbReference>
<proteinExistence type="predicted"/>
<organism evidence="1 2">
    <name type="scientific">Sphingobium cloacae</name>
    <dbReference type="NCBI Taxonomy" id="120107"/>
    <lineage>
        <taxon>Bacteria</taxon>
        <taxon>Pseudomonadati</taxon>
        <taxon>Pseudomonadota</taxon>
        <taxon>Alphaproteobacteria</taxon>
        <taxon>Sphingomonadales</taxon>
        <taxon>Sphingomonadaceae</taxon>
        <taxon>Sphingobium</taxon>
    </lineage>
</organism>
<evidence type="ECO:0000313" key="1">
    <source>
        <dbReference type="EMBL" id="BAV65052.1"/>
    </source>
</evidence>
<dbReference type="OrthoDB" id="9802794at2"/>
<evidence type="ECO:0000313" key="2">
    <source>
        <dbReference type="Proteomes" id="UP000218272"/>
    </source>
</evidence>
<dbReference type="KEGG" id="sclo:SCLO_1020120"/>
<reference evidence="1 2" key="1">
    <citation type="submission" date="2016-10" db="EMBL/GenBank/DDBJ databases">
        <title>Complete Genome Sequence of the Nonylphenol-Degrading Bacterium Sphingobium cloacae JCM 10874T.</title>
        <authorList>
            <person name="Ootsuka M."/>
            <person name="Nishizawa T."/>
            <person name="Ohta H."/>
        </authorList>
    </citation>
    <scope>NUCLEOTIDE SEQUENCE [LARGE SCALE GENOMIC DNA]</scope>
    <source>
        <strain evidence="1 2">JCM 10874</strain>
    </source>
</reference>
<dbReference type="Proteomes" id="UP000218272">
    <property type="component" value="Chromosome SCLO_1"/>
</dbReference>
<sequence length="106" mass="11512">MSLRPVAAAVVHRLRRFKIEIRITGGKLEFLVPAQGALGRPKANGEYAAGHDDGAARELMELIRELPALQQAIVELGADTMPEIRIEPGAIPPVDAMVRPEIRPNS</sequence>
<accession>A0A1E1F3L4</accession>
<dbReference type="AlphaFoldDB" id="A0A1E1F3L4"/>
<gene>
    <name evidence="1" type="ORF">SCLO_1020120</name>
</gene>
<keyword evidence="2" id="KW-1185">Reference proteome</keyword>